<name>A0ABQ6RB25_9STAP</name>
<dbReference type="RefSeq" id="WP_149457939.1">
    <property type="nucleotide sequence ID" value="NZ_SCWC02000001.1"/>
</dbReference>
<accession>A0ABQ6RB25</accession>
<dbReference type="Pfam" id="PF07883">
    <property type="entry name" value="Cupin_2"/>
    <property type="match status" value="1"/>
</dbReference>
<dbReference type="PANTHER" id="PTHR36448">
    <property type="entry name" value="BLR7373 PROTEIN"/>
    <property type="match status" value="1"/>
</dbReference>
<evidence type="ECO:0000313" key="3">
    <source>
        <dbReference type="Proteomes" id="UP000295735"/>
    </source>
</evidence>
<reference evidence="2 3" key="1">
    <citation type="submission" date="2019-09" db="EMBL/GenBank/DDBJ databases">
        <authorList>
            <person name="Mazhar S."/>
            <person name="Altermann E."/>
            <person name="Hill C."/>
            <person name="Mcauliffe O."/>
        </authorList>
    </citation>
    <scope>NUCLEOTIDE SEQUENCE [LARGE SCALE GENOMIC DNA]</scope>
    <source>
        <strain evidence="2 3">ATCC 51831</strain>
    </source>
</reference>
<dbReference type="CDD" id="cd02219">
    <property type="entry name" value="cupin_YjlB-like"/>
    <property type="match status" value="1"/>
</dbReference>
<comment type="caution">
    <text evidence="2">The sequence shown here is derived from an EMBL/GenBank/DDBJ whole genome shotgun (WGS) entry which is preliminary data.</text>
</comment>
<sequence>MSYKIIHAPVSPSAPNHIIYPAIVYSQAVTDPAETFKNNGWQGIWENGVFDYHHFHPNAHEVLGVKSGDAELMIGGENGQKLKVQTGDVILLPAGYGHKLLSRSDDFKVVGAYPEDKKIELLTSYDNLTAIQSRINQVMIPPTDPVEGKSGPMFKEWAGIYHCSTV</sequence>
<gene>
    <name evidence="2" type="ORF">ERX35_000460</name>
</gene>
<dbReference type="EMBL" id="SCWC02000001">
    <property type="protein sequence ID" value="KAA1042388.1"/>
    <property type="molecule type" value="Genomic_DNA"/>
</dbReference>
<feature type="domain" description="Cupin type-2" evidence="1">
    <location>
        <begin position="47"/>
        <end position="106"/>
    </location>
</feature>
<dbReference type="PANTHER" id="PTHR36448:SF2">
    <property type="entry name" value="CUPIN TYPE-1 DOMAIN-CONTAINING PROTEIN"/>
    <property type="match status" value="1"/>
</dbReference>
<evidence type="ECO:0000259" key="1">
    <source>
        <dbReference type="Pfam" id="PF07883"/>
    </source>
</evidence>
<proteinExistence type="predicted"/>
<dbReference type="Proteomes" id="UP000295735">
    <property type="component" value="Unassembled WGS sequence"/>
</dbReference>
<dbReference type="InterPro" id="IPR011051">
    <property type="entry name" value="RmlC_Cupin_sf"/>
</dbReference>
<protein>
    <submittedName>
        <fullName evidence="2">Cupin domain-containing protein</fullName>
    </submittedName>
</protein>
<organism evidence="2 3">
    <name type="scientific">Macrococcus equipercicus</name>
    <dbReference type="NCBI Taxonomy" id="69967"/>
    <lineage>
        <taxon>Bacteria</taxon>
        <taxon>Bacillati</taxon>
        <taxon>Bacillota</taxon>
        <taxon>Bacilli</taxon>
        <taxon>Bacillales</taxon>
        <taxon>Staphylococcaceae</taxon>
        <taxon>Macrococcus</taxon>
    </lineage>
</organism>
<dbReference type="InterPro" id="IPR047121">
    <property type="entry name" value="YjiB-like"/>
</dbReference>
<dbReference type="Gene3D" id="2.60.120.10">
    <property type="entry name" value="Jelly Rolls"/>
    <property type="match status" value="1"/>
</dbReference>
<dbReference type="SUPFAM" id="SSF51182">
    <property type="entry name" value="RmlC-like cupins"/>
    <property type="match status" value="1"/>
</dbReference>
<dbReference type="InterPro" id="IPR013096">
    <property type="entry name" value="Cupin_2"/>
</dbReference>
<dbReference type="PIRSF" id="PIRSF019307">
    <property type="entry name" value="UCP019307"/>
    <property type="match status" value="1"/>
</dbReference>
<dbReference type="InterPro" id="IPR014500">
    <property type="entry name" value="UCP019307_cupin"/>
</dbReference>
<keyword evidence="3" id="KW-1185">Reference proteome</keyword>
<evidence type="ECO:0000313" key="2">
    <source>
        <dbReference type="EMBL" id="KAA1042388.1"/>
    </source>
</evidence>
<dbReference type="InterPro" id="IPR014710">
    <property type="entry name" value="RmlC-like_jellyroll"/>
</dbReference>